<reference evidence="3" key="1">
    <citation type="submission" date="2016-05" db="EMBL/GenBank/DDBJ databases">
        <title>Comparative genomics of biotechnologically important yeasts.</title>
        <authorList>
            <consortium name="DOE Joint Genome Institute"/>
            <person name="Riley R."/>
            <person name="Haridas S."/>
            <person name="Wolfe K.H."/>
            <person name="Lopes M.R."/>
            <person name="Hittinger C.T."/>
            <person name="Goker M."/>
            <person name="Salamov A."/>
            <person name="Wisecaver J."/>
            <person name="Long T.M."/>
            <person name="Aerts A.L."/>
            <person name="Barry K."/>
            <person name="Choi C."/>
            <person name="Clum A."/>
            <person name="Coughlan A.Y."/>
            <person name="Deshpande S."/>
            <person name="Douglass A.P."/>
            <person name="Hanson S.J."/>
            <person name="Klenk H.-P."/>
            <person name="Labutti K."/>
            <person name="Lapidus A."/>
            <person name="Lindquist E."/>
            <person name="Lipzen A."/>
            <person name="Meier-Kolthoff J.P."/>
            <person name="Ohm R.A."/>
            <person name="Otillar R.P."/>
            <person name="Pangilinan J."/>
            <person name="Peng Y."/>
            <person name="Rokas A."/>
            <person name="Rosa C.A."/>
            <person name="Scheuner C."/>
            <person name="Sibirny A.A."/>
            <person name="Slot J.C."/>
            <person name="Stielow J.B."/>
            <person name="Sun H."/>
            <person name="Kurtzman C.P."/>
            <person name="Blackwell M."/>
            <person name="Grigoriev I.V."/>
            <person name="Jeffries T.W."/>
        </authorList>
    </citation>
    <scope>NUCLEOTIDE SEQUENCE [LARGE SCALE GENOMIC DNA]</scope>
    <source>
        <strain evidence="3">NRRL Y-1933</strain>
    </source>
</reference>
<dbReference type="GeneID" id="30996189"/>
<organism evidence="2 3">
    <name type="scientific">Hyphopichia burtonii NRRL Y-1933</name>
    <dbReference type="NCBI Taxonomy" id="984485"/>
    <lineage>
        <taxon>Eukaryota</taxon>
        <taxon>Fungi</taxon>
        <taxon>Dikarya</taxon>
        <taxon>Ascomycota</taxon>
        <taxon>Saccharomycotina</taxon>
        <taxon>Pichiomycetes</taxon>
        <taxon>Debaryomycetaceae</taxon>
        <taxon>Hyphopichia</taxon>
    </lineage>
</organism>
<keyword evidence="1" id="KW-0378">Hydrolase</keyword>
<dbReference type="RefSeq" id="XP_020075182.1">
    <property type="nucleotide sequence ID" value="XM_020221640.1"/>
</dbReference>
<sequence>MISFRFLLQALTTPWVVVRTIAQFYTIGTIYSRTDREFKNSLRKNLYISVLYHLSGTYSNEDVKTFVYRPVTTVFDYFRNHPMVTRPKLNNFGKQINGNSYWLVQNEIEGLNKEDVLIFFHGGGFSLNMFETQFMGILALYHAIPESHRSKISIVVVDYSLTCNDKRYPTQIEEGCECYKDLLKQGYTNLSIIGDSAGGNLALAINRIISYPQEAKAHFSKFQPNHFTSFDWTALESYPQPKSLILISPWVEPVTKPELPLKSGVDTTGDLGAQDITMGEWYLGDLSREEVNNFVSFTNTSFKQWDQVSPLLDQRRNLVIYGEREVLRDGIEKWIDITNGDSNGINHHLQKGGTHDELFYIESWDFVGERGHDEHLDFSDKFSLDLAGKFLADIVDLPL</sequence>
<dbReference type="InterPro" id="IPR050300">
    <property type="entry name" value="GDXG_lipolytic_enzyme"/>
</dbReference>
<dbReference type="GO" id="GO:0016787">
    <property type="term" value="F:hydrolase activity"/>
    <property type="evidence" value="ECO:0007669"/>
    <property type="project" value="UniProtKB-KW"/>
</dbReference>
<dbReference type="Proteomes" id="UP000095085">
    <property type="component" value="Unassembled WGS sequence"/>
</dbReference>
<dbReference type="STRING" id="984485.A0A1E4RG56"/>
<dbReference type="SUPFAM" id="SSF53474">
    <property type="entry name" value="alpha/beta-Hydrolases"/>
    <property type="match status" value="1"/>
</dbReference>
<dbReference type="InterPro" id="IPR029058">
    <property type="entry name" value="AB_hydrolase_fold"/>
</dbReference>
<proteinExistence type="predicted"/>
<dbReference type="PANTHER" id="PTHR48081">
    <property type="entry name" value="AB HYDROLASE SUPERFAMILY PROTEIN C4A8.06C"/>
    <property type="match status" value="1"/>
</dbReference>
<dbReference type="Pfam" id="PF10340">
    <property type="entry name" value="Say1_Mug180"/>
    <property type="match status" value="2"/>
</dbReference>
<dbReference type="EMBL" id="KV454543">
    <property type="protein sequence ID" value="ODV66115.1"/>
    <property type="molecule type" value="Genomic_DNA"/>
</dbReference>
<gene>
    <name evidence="2" type="ORF">HYPBUDRAFT_153621</name>
</gene>
<keyword evidence="3" id="KW-1185">Reference proteome</keyword>
<dbReference type="AlphaFoldDB" id="A0A1E4RG56"/>
<accession>A0A1E4RG56</accession>
<protein>
    <submittedName>
        <fullName evidence="2">Arylacetamide deacetylase</fullName>
    </submittedName>
</protein>
<dbReference type="InterPro" id="IPR019436">
    <property type="entry name" value="Say1-like"/>
</dbReference>
<evidence type="ECO:0000313" key="2">
    <source>
        <dbReference type="EMBL" id="ODV66115.1"/>
    </source>
</evidence>
<dbReference type="PANTHER" id="PTHR48081:SF31">
    <property type="entry name" value="STERYL ACETYL HYDROLASE MUG81-RELATED"/>
    <property type="match status" value="1"/>
</dbReference>
<name>A0A1E4RG56_9ASCO</name>
<evidence type="ECO:0000313" key="3">
    <source>
        <dbReference type="Proteomes" id="UP000095085"/>
    </source>
</evidence>
<dbReference type="Gene3D" id="3.40.50.1820">
    <property type="entry name" value="alpha/beta hydrolase"/>
    <property type="match status" value="1"/>
</dbReference>
<dbReference type="OrthoDB" id="2152029at2759"/>
<evidence type="ECO:0000256" key="1">
    <source>
        <dbReference type="ARBA" id="ARBA00022801"/>
    </source>
</evidence>